<accession>A0A9Q0RRE6</accession>
<dbReference type="AlphaFoldDB" id="A0A9Q0RRE6"/>
<feature type="region of interest" description="Disordered" evidence="2">
    <location>
        <begin position="29"/>
        <end position="55"/>
    </location>
</feature>
<keyword evidence="1" id="KW-0479">Metal-binding</keyword>
<keyword evidence="1" id="KW-0862">Zinc</keyword>
<dbReference type="PROSITE" id="PS50103">
    <property type="entry name" value="ZF_C3H1"/>
    <property type="match status" value="1"/>
</dbReference>
<sequence>MAVCKFYLNGYCKYGNMCRNEHYQNSNHNYNKYNKTYTKDQPNKQTSKEYNGKNNQAQSSNVFSFANTSHNKGASTTFSFNKAFGNLSNNNVSTGGFSFSGNQQPTNNSFFGNQQPKNNPFFGNEQPKNNPFFGNQQPNNNPFFGNQQSSQLMQADSSQTFSFNQSLNTIQTNPQPSMITNINRIINPFSKTSDVFSGNTSSFFKPKLNVQPLSSQANFGFAQSDNLKTNLPSSGSFFTKTNVTNKQAILNTYNIDANSPVYSLLNELSENDRLNYEQSEFTVIPLRPPAYEHCV</sequence>
<keyword evidence="5" id="KW-1185">Reference proteome</keyword>
<proteinExistence type="predicted"/>
<reference evidence="4" key="1">
    <citation type="submission" date="2022-12" db="EMBL/GenBank/DDBJ databases">
        <title>Genome assemblies of Blomia tropicalis.</title>
        <authorList>
            <person name="Cui Y."/>
        </authorList>
    </citation>
    <scope>NUCLEOTIDE SEQUENCE</scope>
    <source>
        <tissue evidence="4">Adult mites</tissue>
    </source>
</reference>
<evidence type="ECO:0000313" key="5">
    <source>
        <dbReference type="Proteomes" id="UP001142055"/>
    </source>
</evidence>
<dbReference type="EMBL" id="JAPWDV010000001">
    <property type="protein sequence ID" value="KAJ6225473.1"/>
    <property type="molecule type" value="Genomic_DNA"/>
</dbReference>
<dbReference type="Proteomes" id="UP001142055">
    <property type="component" value="Chromosome 1"/>
</dbReference>
<evidence type="ECO:0000259" key="3">
    <source>
        <dbReference type="PROSITE" id="PS50103"/>
    </source>
</evidence>
<comment type="caution">
    <text evidence="4">The sequence shown here is derived from an EMBL/GenBank/DDBJ whole genome shotgun (WGS) entry which is preliminary data.</text>
</comment>
<dbReference type="InterPro" id="IPR000571">
    <property type="entry name" value="Znf_CCCH"/>
</dbReference>
<name>A0A9Q0RRE6_BLOTA</name>
<dbReference type="Gene3D" id="4.10.1000.10">
    <property type="entry name" value="Zinc finger, CCCH-type"/>
    <property type="match status" value="1"/>
</dbReference>
<gene>
    <name evidence="4" type="ORF">RDWZM_004018</name>
</gene>
<organism evidence="4 5">
    <name type="scientific">Blomia tropicalis</name>
    <name type="common">Mite</name>
    <dbReference type="NCBI Taxonomy" id="40697"/>
    <lineage>
        <taxon>Eukaryota</taxon>
        <taxon>Metazoa</taxon>
        <taxon>Ecdysozoa</taxon>
        <taxon>Arthropoda</taxon>
        <taxon>Chelicerata</taxon>
        <taxon>Arachnida</taxon>
        <taxon>Acari</taxon>
        <taxon>Acariformes</taxon>
        <taxon>Sarcoptiformes</taxon>
        <taxon>Astigmata</taxon>
        <taxon>Glycyphagoidea</taxon>
        <taxon>Echimyopodidae</taxon>
        <taxon>Blomia</taxon>
    </lineage>
</organism>
<dbReference type="OMA" id="GQSCRFE"/>
<feature type="domain" description="C3H1-type" evidence="3">
    <location>
        <begin position="1"/>
        <end position="25"/>
    </location>
</feature>
<feature type="zinc finger region" description="C3H1-type" evidence="1">
    <location>
        <begin position="1"/>
        <end position="25"/>
    </location>
</feature>
<protein>
    <recommendedName>
        <fullName evidence="3">C3H1-type domain-containing protein</fullName>
    </recommendedName>
</protein>
<evidence type="ECO:0000256" key="1">
    <source>
        <dbReference type="PROSITE-ProRule" id="PRU00723"/>
    </source>
</evidence>
<keyword evidence="1" id="KW-0863">Zinc-finger</keyword>
<evidence type="ECO:0000256" key="2">
    <source>
        <dbReference type="SAM" id="MobiDB-lite"/>
    </source>
</evidence>
<dbReference type="GO" id="GO:0008270">
    <property type="term" value="F:zinc ion binding"/>
    <property type="evidence" value="ECO:0007669"/>
    <property type="project" value="UniProtKB-KW"/>
</dbReference>
<feature type="compositionally biased region" description="Basic and acidic residues" evidence="2">
    <location>
        <begin position="37"/>
        <end position="51"/>
    </location>
</feature>
<evidence type="ECO:0000313" key="4">
    <source>
        <dbReference type="EMBL" id="KAJ6225473.1"/>
    </source>
</evidence>